<dbReference type="Proteomes" id="UP000663829">
    <property type="component" value="Unassembled WGS sequence"/>
</dbReference>
<dbReference type="EMBL" id="CAJOBC010122490">
    <property type="protein sequence ID" value="CAF4580685.1"/>
    <property type="molecule type" value="Genomic_DNA"/>
</dbReference>
<dbReference type="EMBL" id="CAJNOQ010051657">
    <property type="protein sequence ID" value="CAF1651534.1"/>
    <property type="molecule type" value="Genomic_DNA"/>
</dbReference>
<feature type="compositionally biased region" description="Acidic residues" evidence="1">
    <location>
        <begin position="1"/>
        <end position="13"/>
    </location>
</feature>
<feature type="region of interest" description="Disordered" evidence="1">
    <location>
        <begin position="1"/>
        <end position="30"/>
    </location>
</feature>
<evidence type="ECO:0000313" key="3">
    <source>
        <dbReference type="EMBL" id="CAF4580685.1"/>
    </source>
</evidence>
<sequence>IHAPEDQETDEVAEYSRAKLRSNSEENVLL</sequence>
<comment type="caution">
    <text evidence="2">The sequence shown here is derived from an EMBL/GenBank/DDBJ whole genome shotgun (WGS) entry which is preliminary data.</text>
</comment>
<gene>
    <name evidence="2" type="ORF">GPM918_LOCUS45539</name>
    <name evidence="3" type="ORF">SRO942_LOCUS48122</name>
</gene>
<reference evidence="2" key="1">
    <citation type="submission" date="2021-02" db="EMBL/GenBank/DDBJ databases">
        <authorList>
            <person name="Nowell W R."/>
        </authorList>
    </citation>
    <scope>NUCLEOTIDE SEQUENCE</scope>
</reference>
<dbReference type="AlphaFoldDB" id="A0A816EN56"/>
<organism evidence="2 4">
    <name type="scientific">Didymodactylos carnosus</name>
    <dbReference type="NCBI Taxonomy" id="1234261"/>
    <lineage>
        <taxon>Eukaryota</taxon>
        <taxon>Metazoa</taxon>
        <taxon>Spiralia</taxon>
        <taxon>Gnathifera</taxon>
        <taxon>Rotifera</taxon>
        <taxon>Eurotatoria</taxon>
        <taxon>Bdelloidea</taxon>
        <taxon>Philodinida</taxon>
        <taxon>Philodinidae</taxon>
        <taxon>Didymodactylos</taxon>
    </lineage>
</organism>
<feature type="non-terminal residue" evidence="2">
    <location>
        <position position="1"/>
    </location>
</feature>
<name>A0A816EN56_9BILA</name>
<proteinExistence type="predicted"/>
<evidence type="ECO:0000256" key="1">
    <source>
        <dbReference type="SAM" id="MobiDB-lite"/>
    </source>
</evidence>
<accession>A0A816EN56</accession>
<keyword evidence="4" id="KW-1185">Reference proteome</keyword>
<dbReference type="Proteomes" id="UP000681722">
    <property type="component" value="Unassembled WGS sequence"/>
</dbReference>
<evidence type="ECO:0000313" key="4">
    <source>
        <dbReference type="Proteomes" id="UP000663829"/>
    </source>
</evidence>
<protein>
    <submittedName>
        <fullName evidence="2">Uncharacterized protein</fullName>
    </submittedName>
</protein>
<evidence type="ECO:0000313" key="2">
    <source>
        <dbReference type="EMBL" id="CAF1651534.1"/>
    </source>
</evidence>